<sequence length="600" mass="64142">MGRSVRIDEGPWSGAPFVVRVRRSGQLGIIERGTPDDVPVELVRLATAMFRTSLTKCSFLWRPNSDAMLCRVTVELHTDGSVDHVLLAGEQITELPHGLSGRELEVLTLLVTGRGNVQVAEDLFISDRTAASHIKNVLQKLGMPTRTAAATYALDAGLLQVPLPGATEYYAKLSVGRLVRAAAVDQSSTVSTHRRPSAPGIIHRRRRKLVVGAAVPRTGLGRDDGREMLNGLQLAMDEINAAGGVRGREVKPLLVDVDVTSSVSVRSAFDQLLSGGADVLTSGYLAAQDVAHEIAGDSGIPYLHAATSGVMERAVQNDLGRFGHVFQVCASDTSYAPAFVSYMQSLCDAGHWRSPSKRLVVLQKNWSHVDFGVSAAASLAEESGWQLEVVPVTGSNADGGWARAVQQALTEPAAAVMIGSYFVEDVEQAVLALHDSGSPTLAYAIYAPSVPAFRDRLGAAAEGVLWATMTGTYSDTRGVAFSRRYTRRFGVRPGRSHAGLAYDRMHRIALAWRMSEDLTDPGEVATALRSHPYRGVNGTYNFDTPGQAAQGFAGPVGDPSLAQPQLIFQIQDGAQVIVSGGPFTTGEFRLPGSLEMSSGR</sequence>
<feature type="domain" description="HTH luxR-type" evidence="3">
    <location>
        <begin position="92"/>
        <end position="157"/>
    </location>
</feature>
<accession>A0A6L7GPH6</accession>
<reference evidence="4 5" key="1">
    <citation type="submission" date="2019-11" db="EMBL/GenBank/DDBJ databases">
        <title>Gordonia sp. nov., a novel actinobacterium isolated from mangrove soil in Hainan.</title>
        <authorList>
            <person name="Huang X."/>
            <person name="Xie Y."/>
            <person name="Chu X."/>
            <person name="Xiao K."/>
        </authorList>
    </citation>
    <scope>NUCLEOTIDE SEQUENCE [LARGE SCALE GENOMIC DNA]</scope>
    <source>
        <strain evidence="4 5">HNM0687</strain>
    </source>
</reference>
<comment type="similarity">
    <text evidence="1">Belongs to the leucine-binding protein family.</text>
</comment>
<dbReference type="EMBL" id="WMBR01000002">
    <property type="protein sequence ID" value="MXP21776.1"/>
    <property type="molecule type" value="Genomic_DNA"/>
</dbReference>
<dbReference type="GO" id="GO:0006355">
    <property type="term" value="P:regulation of DNA-templated transcription"/>
    <property type="evidence" value="ECO:0007669"/>
    <property type="project" value="InterPro"/>
</dbReference>
<dbReference type="Gene3D" id="3.40.50.2300">
    <property type="match status" value="2"/>
</dbReference>
<dbReference type="InterPro" id="IPR028081">
    <property type="entry name" value="Leu-bd"/>
</dbReference>
<organism evidence="4 5">
    <name type="scientific">Gordonia mangrovi</name>
    <dbReference type="NCBI Taxonomy" id="2665643"/>
    <lineage>
        <taxon>Bacteria</taxon>
        <taxon>Bacillati</taxon>
        <taxon>Actinomycetota</taxon>
        <taxon>Actinomycetes</taxon>
        <taxon>Mycobacteriales</taxon>
        <taxon>Gordoniaceae</taxon>
        <taxon>Gordonia</taxon>
    </lineage>
</organism>
<dbReference type="InterPro" id="IPR028082">
    <property type="entry name" value="Peripla_BP_I"/>
</dbReference>
<dbReference type="SUPFAM" id="SSF46894">
    <property type="entry name" value="C-terminal effector domain of the bipartite response regulators"/>
    <property type="match status" value="1"/>
</dbReference>
<proteinExistence type="inferred from homology"/>
<dbReference type="InterPro" id="IPR036388">
    <property type="entry name" value="WH-like_DNA-bd_sf"/>
</dbReference>
<name>A0A6L7GPH6_9ACTN</name>
<dbReference type="RefSeq" id="WP_160901924.1">
    <property type="nucleotide sequence ID" value="NZ_CP102850.1"/>
</dbReference>
<dbReference type="PANTHER" id="PTHR30483:SF6">
    <property type="entry name" value="PERIPLASMIC BINDING PROTEIN OF ABC TRANSPORTER FOR NATURAL AMINO ACIDS"/>
    <property type="match status" value="1"/>
</dbReference>
<comment type="caution">
    <text evidence="4">The sequence shown here is derived from an EMBL/GenBank/DDBJ whole genome shotgun (WGS) entry which is preliminary data.</text>
</comment>
<dbReference type="InterPro" id="IPR051010">
    <property type="entry name" value="BCAA_transport"/>
</dbReference>
<dbReference type="CDD" id="cd06170">
    <property type="entry name" value="LuxR_C_like"/>
    <property type="match status" value="1"/>
</dbReference>
<evidence type="ECO:0000313" key="5">
    <source>
        <dbReference type="Proteomes" id="UP000475545"/>
    </source>
</evidence>
<dbReference type="Pfam" id="PF13458">
    <property type="entry name" value="Peripla_BP_6"/>
    <property type="match status" value="1"/>
</dbReference>
<dbReference type="Proteomes" id="UP000475545">
    <property type="component" value="Unassembled WGS sequence"/>
</dbReference>
<dbReference type="PANTHER" id="PTHR30483">
    <property type="entry name" value="LEUCINE-SPECIFIC-BINDING PROTEIN"/>
    <property type="match status" value="1"/>
</dbReference>
<evidence type="ECO:0000256" key="2">
    <source>
        <dbReference type="ARBA" id="ARBA00022729"/>
    </source>
</evidence>
<evidence type="ECO:0000259" key="3">
    <source>
        <dbReference type="PROSITE" id="PS50043"/>
    </source>
</evidence>
<dbReference type="GO" id="GO:0003677">
    <property type="term" value="F:DNA binding"/>
    <property type="evidence" value="ECO:0007669"/>
    <property type="project" value="InterPro"/>
</dbReference>
<dbReference type="Gene3D" id="1.10.10.10">
    <property type="entry name" value="Winged helix-like DNA-binding domain superfamily/Winged helix DNA-binding domain"/>
    <property type="match status" value="1"/>
</dbReference>
<dbReference type="Pfam" id="PF00196">
    <property type="entry name" value="GerE"/>
    <property type="match status" value="1"/>
</dbReference>
<protein>
    <submittedName>
        <fullName evidence="4">ABC transporter substrate-binding protein</fullName>
    </submittedName>
</protein>
<dbReference type="PRINTS" id="PR00038">
    <property type="entry name" value="HTHLUXR"/>
</dbReference>
<dbReference type="SUPFAM" id="SSF53822">
    <property type="entry name" value="Periplasmic binding protein-like I"/>
    <property type="match status" value="1"/>
</dbReference>
<dbReference type="AlphaFoldDB" id="A0A6L7GPH6"/>
<evidence type="ECO:0000313" key="4">
    <source>
        <dbReference type="EMBL" id="MXP21776.1"/>
    </source>
</evidence>
<evidence type="ECO:0000256" key="1">
    <source>
        <dbReference type="ARBA" id="ARBA00010062"/>
    </source>
</evidence>
<keyword evidence="5" id="KW-1185">Reference proteome</keyword>
<dbReference type="InterPro" id="IPR016032">
    <property type="entry name" value="Sig_transdc_resp-reg_C-effctor"/>
</dbReference>
<dbReference type="SMART" id="SM00421">
    <property type="entry name" value="HTH_LUXR"/>
    <property type="match status" value="1"/>
</dbReference>
<keyword evidence="2" id="KW-0732">Signal</keyword>
<dbReference type="PROSITE" id="PS50043">
    <property type="entry name" value="HTH_LUXR_2"/>
    <property type="match status" value="1"/>
</dbReference>
<gene>
    <name evidence="4" type="ORF">GIY30_10490</name>
</gene>
<dbReference type="InterPro" id="IPR000792">
    <property type="entry name" value="Tscrpt_reg_LuxR_C"/>
</dbReference>